<evidence type="ECO:0000313" key="8">
    <source>
        <dbReference type="Proteomes" id="UP000005408"/>
    </source>
</evidence>
<dbReference type="GO" id="GO:0008270">
    <property type="term" value="F:zinc ion binding"/>
    <property type="evidence" value="ECO:0007669"/>
    <property type="project" value="UniProtKB-KW"/>
</dbReference>
<dbReference type="Proteomes" id="UP000005408">
    <property type="component" value="Unassembled WGS sequence"/>
</dbReference>
<organism evidence="7 8">
    <name type="scientific">Magallana gigas</name>
    <name type="common">Pacific oyster</name>
    <name type="synonym">Crassostrea gigas</name>
    <dbReference type="NCBI Taxonomy" id="29159"/>
    <lineage>
        <taxon>Eukaryota</taxon>
        <taxon>Metazoa</taxon>
        <taxon>Spiralia</taxon>
        <taxon>Lophotrochozoa</taxon>
        <taxon>Mollusca</taxon>
        <taxon>Bivalvia</taxon>
        <taxon>Autobranchia</taxon>
        <taxon>Pteriomorphia</taxon>
        <taxon>Ostreida</taxon>
        <taxon>Ostreoidea</taxon>
        <taxon>Ostreidae</taxon>
        <taxon>Magallana</taxon>
    </lineage>
</organism>
<evidence type="ECO:0000256" key="2">
    <source>
        <dbReference type="ARBA" id="ARBA00022771"/>
    </source>
</evidence>
<dbReference type="FunFam" id="1.10.1170.10:FF:000002">
    <property type="entry name" value="Baculoviral IAP repeat containing 7"/>
    <property type="match status" value="1"/>
</dbReference>
<evidence type="ECO:0000256" key="4">
    <source>
        <dbReference type="PROSITE-ProRule" id="PRU00042"/>
    </source>
</evidence>
<dbReference type="PANTHER" id="PTHR14879">
    <property type="entry name" value="CASPASE REGULATOR, RING FINGER DOMAIN-CONTAINING"/>
    <property type="match status" value="1"/>
</dbReference>
<dbReference type="SUPFAM" id="SSF57850">
    <property type="entry name" value="RING/U-box"/>
    <property type="match status" value="1"/>
</dbReference>
<evidence type="ECO:0000313" key="7">
    <source>
        <dbReference type="EnsemblMetazoa" id="G16677.2:cds"/>
    </source>
</evidence>
<dbReference type="PROSITE" id="PS50089">
    <property type="entry name" value="ZF_RING_2"/>
    <property type="match status" value="1"/>
</dbReference>
<dbReference type="PROSITE" id="PS50157">
    <property type="entry name" value="ZINC_FINGER_C2H2_2"/>
    <property type="match status" value="1"/>
</dbReference>
<sequence length="162" mass="17997">MAATVFMCSSCGMCFDKMGLFTAHNCTGNKRKPIGIGTSVEEAEDVVLKMNITPQERRRTMFECQNCKKVFYSMDIFTNHVCVQAQPSIKEESTASSASTSEGQDQGQDTDVCKICMEDENKIECAFVECGHMLACRSCASKLKSCPVCRSEIQQVLKLYKP</sequence>
<keyword evidence="2 4" id="KW-0863">Zinc-finger</keyword>
<feature type="domain" description="C2H2-type" evidence="6">
    <location>
        <begin position="6"/>
        <end position="33"/>
    </location>
</feature>
<dbReference type="Gene3D" id="3.30.40.10">
    <property type="entry name" value="Zinc/RING finger domain, C3HC4 (zinc finger)"/>
    <property type="match status" value="1"/>
</dbReference>
<dbReference type="InterPro" id="IPR051728">
    <property type="entry name" value="RING-FYVE_E3_ubiquitin-ligase"/>
</dbReference>
<keyword evidence="8" id="KW-1185">Reference proteome</keyword>
<keyword evidence="3" id="KW-0862">Zinc</keyword>
<evidence type="ECO:0000259" key="6">
    <source>
        <dbReference type="PROSITE" id="PS50157"/>
    </source>
</evidence>
<dbReference type="InterPro" id="IPR001841">
    <property type="entry name" value="Znf_RING"/>
</dbReference>
<dbReference type="InterPro" id="IPR013083">
    <property type="entry name" value="Znf_RING/FYVE/PHD"/>
</dbReference>
<keyword evidence="1" id="KW-0479">Metal-binding</keyword>
<proteinExistence type="predicted"/>
<name>A0A8W8J475_MAGGI</name>
<evidence type="ECO:0000259" key="5">
    <source>
        <dbReference type="PROSITE" id="PS50089"/>
    </source>
</evidence>
<reference evidence="7" key="1">
    <citation type="submission" date="2022-08" db="UniProtKB">
        <authorList>
            <consortium name="EnsemblMetazoa"/>
        </authorList>
    </citation>
    <scope>IDENTIFICATION</scope>
    <source>
        <strain evidence="7">05x7-T-G4-1.051#20</strain>
    </source>
</reference>
<dbReference type="EnsemblMetazoa" id="G16677.2">
    <property type="protein sequence ID" value="G16677.2:cds"/>
    <property type="gene ID" value="G16677"/>
</dbReference>
<dbReference type="InterPro" id="IPR013087">
    <property type="entry name" value="Znf_C2H2_type"/>
</dbReference>
<dbReference type="SMART" id="SM00184">
    <property type="entry name" value="RING"/>
    <property type="match status" value="1"/>
</dbReference>
<dbReference type="Pfam" id="PF13920">
    <property type="entry name" value="zf-C3HC4_3"/>
    <property type="match status" value="1"/>
</dbReference>
<protein>
    <submittedName>
        <fullName evidence="7">Uncharacterized protein</fullName>
    </submittedName>
</protein>
<dbReference type="PANTHER" id="PTHR14879:SF5">
    <property type="entry name" value="RING-TYPE DOMAIN-CONTAINING PROTEIN"/>
    <property type="match status" value="1"/>
</dbReference>
<feature type="domain" description="RING-type" evidence="5">
    <location>
        <begin position="113"/>
        <end position="150"/>
    </location>
</feature>
<dbReference type="AlphaFoldDB" id="A0A8W8J475"/>
<evidence type="ECO:0000256" key="3">
    <source>
        <dbReference type="ARBA" id="ARBA00022833"/>
    </source>
</evidence>
<accession>A0A8W8J475</accession>
<evidence type="ECO:0000256" key="1">
    <source>
        <dbReference type="ARBA" id="ARBA00022723"/>
    </source>
</evidence>